<dbReference type="PROSITE" id="PS51257">
    <property type="entry name" value="PROKAR_LIPOPROTEIN"/>
    <property type="match status" value="1"/>
</dbReference>
<proteinExistence type="predicted"/>
<protein>
    <submittedName>
        <fullName evidence="1">Tetratricopeptide repeat protein</fullName>
    </submittedName>
</protein>
<dbReference type="EMBL" id="JBAWKS010000001">
    <property type="protein sequence ID" value="MEI4549991.1"/>
    <property type="molecule type" value="Genomic_DNA"/>
</dbReference>
<reference evidence="1 2" key="1">
    <citation type="submission" date="2023-12" db="EMBL/GenBank/DDBJ databases">
        <title>Friends and Foes: Symbiotic and Algicidal bacterial influence on Karenia brevis blooms.</title>
        <authorList>
            <person name="Fei C."/>
            <person name="Mohamed A.R."/>
            <person name="Booker A."/>
            <person name="Arshad M."/>
            <person name="Klass S."/>
            <person name="Ahn S."/>
            <person name="Gilbert P.M."/>
            <person name="Heil C.A."/>
            <person name="Martinez J.M."/>
            <person name="Amin S.A."/>
        </authorList>
    </citation>
    <scope>NUCLEOTIDE SEQUENCE [LARGE SCALE GENOMIC DNA]</scope>
    <source>
        <strain evidence="1 2">CE15</strain>
    </source>
</reference>
<accession>A0ABU8ESP0</accession>
<dbReference type="Proteomes" id="UP001382455">
    <property type="component" value="Unassembled WGS sequence"/>
</dbReference>
<comment type="caution">
    <text evidence="1">The sequence shown here is derived from an EMBL/GenBank/DDBJ whole genome shotgun (WGS) entry which is preliminary data.</text>
</comment>
<dbReference type="SUPFAM" id="SSF48452">
    <property type="entry name" value="TPR-like"/>
    <property type="match status" value="1"/>
</dbReference>
<dbReference type="SMART" id="SM00028">
    <property type="entry name" value="TPR"/>
    <property type="match status" value="6"/>
</dbReference>
<name>A0ABU8ESP0_9GAMM</name>
<organism evidence="1 2">
    <name type="scientific">Pseudoalteromonas spongiae</name>
    <dbReference type="NCBI Taxonomy" id="298657"/>
    <lineage>
        <taxon>Bacteria</taxon>
        <taxon>Pseudomonadati</taxon>
        <taxon>Pseudomonadota</taxon>
        <taxon>Gammaproteobacteria</taxon>
        <taxon>Alteromonadales</taxon>
        <taxon>Pseudoalteromonadaceae</taxon>
        <taxon>Pseudoalteromonas</taxon>
    </lineage>
</organism>
<dbReference type="RefSeq" id="WP_336435344.1">
    <property type="nucleotide sequence ID" value="NZ_JBAWKS010000001.1"/>
</dbReference>
<dbReference type="InterPro" id="IPR011990">
    <property type="entry name" value="TPR-like_helical_dom_sf"/>
</dbReference>
<sequence length="932" mass="106843">MKRLTVSVLSLSLTACFLTQPEPVKRNTLGELDLATELPQTTVTEAAPTPEQLAAAYQEIVALAPKASARQQANSRLAQLSLEQQQLAQEQGVTQDSGYFDNTVNQYLALLANSEALDGRDEVLYQLAKAYFLKGDQQAAFDVTSELIRDYPDFAHNEELIFRQGEYMFNQKQYEQAKNRYLTLVESYPDSPLVSTSRYMLAWSDFKLFNYQASLNSFTQVLSLALEQDGKTVINIEQLNNSDRYLVADTLRIMSVIFSYSDFEQDPVSHYQQYGWQAFSFMNFDSLANYYIEQKRYLDAAKTYQSFITTSPEPNHKVDFALAQMSVFKKANFKSLLTDYEQQFIREFGVGSTYLATEPTDAHYLALKTLEKKYADRSYYQGQQLAKQNESAITAFSAAAIGYQRYLDTLQLKQQGDIDSHYLLAESLYQSQQWQKALVEYQTIAYSAEPNKYQSDAGFAVVSIYKTQLANKQRSQRDDARQHEFVVEVVDNWLKFATSFNTHKSASTVVLQAFNLLFERQMYGVLLTKFAHVERFSLSESEIYQAQLLAAHSHYNLQDYASAESAYKQLLAKSSEQASLVRENLAQSMIKQAEAVAATNPQFAADKYIALLTLLPSTLYREQVQYNLTQYLISLQLFSQASKWVDDFITRYPTSKNIESLQTQKIAIYKNTQQGDKLAAQYAYLATSHSDENTRRISLYQSAEHYRNMGDIENARLQFRTYAHSYPAPFAQNLQAKVELANIYQKQNKASERRFWLNKIIAAYKVAPETELTWAKTEAARATEVFANDAFYVYQKSKLTVPLKTSLARKRKHMAVALERYQQLADYALGQYSTQANFKIAQIYHLMAQDIMSSERPKQLKDLALEQYELLLEEQAIPFEDQAIELYARNNQLLHSGLYDEWIKKTLTALAKLMPARFAKKEVEPGENHAIY</sequence>
<evidence type="ECO:0000313" key="2">
    <source>
        <dbReference type="Proteomes" id="UP001382455"/>
    </source>
</evidence>
<evidence type="ECO:0000313" key="1">
    <source>
        <dbReference type="EMBL" id="MEI4549991.1"/>
    </source>
</evidence>
<dbReference type="Gene3D" id="1.25.40.10">
    <property type="entry name" value="Tetratricopeptide repeat domain"/>
    <property type="match status" value="3"/>
</dbReference>
<gene>
    <name evidence="1" type="ORF">WAE96_09960</name>
</gene>
<keyword evidence="2" id="KW-1185">Reference proteome</keyword>
<dbReference type="InterPro" id="IPR019734">
    <property type="entry name" value="TPR_rpt"/>
</dbReference>
<dbReference type="Pfam" id="PF13174">
    <property type="entry name" value="TPR_6"/>
    <property type="match status" value="2"/>
</dbReference>